<proteinExistence type="inferred from homology"/>
<comment type="similarity">
    <text evidence="3">Belongs to the Cu-Zn superoxide dismutase family.</text>
</comment>
<feature type="non-terminal residue" evidence="8">
    <location>
        <position position="1"/>
    </location>
</feature>
<dbReference type="SUPFAM" id="SSF49329">
    <property type="entry name" value="Cu,Zn superoxide dismutase-like"/>
    <property type="match status" value="1"/>
</dbReference>
<sequence>SNPIGASYIAELPVKANSNVVGSLAASSAPDGKGVLFALSVSGLPSEGGPFMYHIHEKPVPADGNCTGTGTHLDPYKRGETPACDGTKPETCQTGDLSGKYGTITGTAGSQNYIDLYSSTNPSDPAYFGNLSVVIHLANKTRVACANFKQISPGVP</sequence>
<evidence type="ECO:0000256" key="4">
    <source>
        <dbReference type="ARBA" id="ARBA00012682"/>
    </source>
</evidence>
<dbReference type="FunFam" id="2.60.40.200:FF:000007">
    <property type="entry name" value="Cell surface Cu-only superoxide dismutase 5"/>
    <property type="match status" value="1"/>
</dbReference>
<accession>A0A9P4N073</accession>
<name>A0A9P4N073_9PLEO</name>
<comment type="subcellular location">
    <subcellularLocation>
        <location evidence="1">Cell envelope</location>
    </subcellularLocation>
    <subcellularLocation>
        <location evidence="2">Secreted</location>
    </subcellularLocation>
</comment>
<feature type="non-terminal residue" evidence="8">
    <location>
        <position position="156"/>
    </location>
</feature>
<dbReference type="GO" id="GO:0046872">
    <property type="term" value="F:metal ion binding"/>
    <property type="evidence" value="ECO:0007669"/>
    <property type="project" value="InterPro"/>
</dbReference>
<keyword evidence="9" id="KW-1185">Reference proteome</keyword>
<keyword evidence="6" id="KW-0049">Antioxidant</keyword>
<comment type="caution">
    <text evidence="8">The sequence shown here is derived from an EMBL/GenBank/DDBJ whole genome shotgun (WGS) entry which is preliminary data.</text>
</comment>
<evidence type="ECO:0000256" key="2">
    <source>
        <dbReference type="ARBA" id="ARBA00004613"/>
    </source>
</evidence>
<dbReference type="InterPro" id="IPR036423">
    <property type="entry name" value="SOD-like_Cu/Zn_dom_sf"/>
</dbReference>
<dbReference type="GO" id="GO:0005576">
    <property type="term" value="C:extracellular region"/>
    <property type="evidence" value="ECO:0007669"/>
    <property type="project" value="UniProtKB-SubCell"/>
</dbReference>
<dbReference type="EC" id="1.15.1.1" evidence="4"/>
<protein>
    <recommendedName>
        <fullName evidence="4">superoxide dismutase</fullName>
        <ecNumber evidence="4">1.15.1.1</ecNumber>
    </recommendedName>
</protein>
<gene>
    <name evidence="8" type="ORF">CC78DRAFT_417966</name>
</gene>
<keyword evidence="5" id="KW-0964">Secreted</keyword>
<dbReference type="GO" id="GO:0004784">
    <property type="term" value="F:superoxide dismutase activity"/>
    <property type="evidence" value="ECO:0007669"/>
    <property type="project" value="UniProtKB-EC"/>
</dbReference>
<evidence type="ECO:0000256" key="6">
    <source>
        <dbReference type="ARBA" id="ARBA00022862"/>
    </source>
</evidence>
<dbReference type="OrthoDB" id="159229at2759"/>
<dbReference type="EMBL" id="ML986615">
    <property type="protein sequence ID" value="KAF2264585.1"/>
    <property type="molecule type" value="Genomic_DNA"/>
</dbReference>
<organism evidence="8 9">
    <name type="scientific">Lojkania enalia</name>
    <dbReference type="NCBI Taxonomy" id="147567"/>
    <lineage>
        <taxon>Eukaryota</taxon>
        <taxon>Fungi</taxon>
        <taxon>Dikarya</taxon>
        <taxon>Ascomycota</taxon>
        <taxon>Pezizomycotina</taxon>
        <taxon>Dothideomycetes</taxon>
        <taxon>Pleosporomycetidae</taxon>
        <taxon>Pleosporales</taxon>
        <taxon>Pleosporales incertae sedis</taxon>
        <taxon>Lojkania</taxon>
    </lineage>
</organism>
<comment type="catalytic activity">
    <reaction evidence="7">
        <text>2 superoxide + 2 H(+) = H2O2 + O2</text>
        <dbReference type="Rhea" id="RHEA:20696"/>
        <dbReference type="ChEBI" id="CHEBI:15378"/>
        <dbReference type="ChEBI" id="CHEBI:15379"/>
        <dbReference type="ChEBI" id="CHEBI:16240"/>
        <dbReference type="ChEBI" id="CHEBI:18421"/>
        <dbReference type="EC" id="1.15.1.1"/>
    </reaction>
</comment>
<evidence type="ECO:0000256" key="5">
    <source>
        <dbReference type="ARBA" id="ARBA00022525"/>
    </source>
</evidence>
<evidence type="ECO:0000313" key="9">
    <source>
        <dbReference type="Proteomes" id="UP000800093"/>
    </source>
</evidence>
<dbReference type="AlphaFoldDB" id="A0A9P4N073"/>
<dbReference type="Gene3D" id="2.60.40.200">
    <property type="entry name" value="Superoxide dismutase, copper/zinc binding domain"/>
    <property type="match status" value="1"/>
</dbReference>
<evidence type="ECO:0000256" key="7">
    <source>
        <dbReference type="ARBA" id="ARBA00049204"/>
    </source>
</evidence>
<evidence type="ECO:0000256" key="3">
    <source>
        <dbReference type="ARBA" id="ARBA00010457"/>
    </source>
</evidence>
<reference evidence="9" key="1">
    <citation type="journal article" date="2020" name="Stud. Mycol.">
        <title>101 Dothideomycetes genomes: A test case for predicting lifestyles and emergence of pathogens.</title>
        <authorList>
            <person name="Haridas S."/>
            <person name="Albert R."/>
            <person name="Binder M."/>
            <person name="Bloem J."/>
            <person name="LaButti K."/>
            <person name="Salamov A."/>
            <person name="Andreopoulos B."/>
            <person name="Baker S."/>
            <person name="Barry K."/>
            <person name="Bills G."/>
            <person name="Bluhm B."/>
            <person name="Cannon C."/>
            <person name="Castanera R."/>
            <person name="Culley D."/>
            <person name="Daum C."/>
            <person name="Ezra D."/>
            <person name="Gonzalez J."/>
            <person name="Henrissat B."/>
            <person name="Kuo A."/>
            <person name="Liang C."/>
            <person name="Lipzen A."/>
            <person name="Lutzoni F."/>
            <person name="Magnuson J."/>
            <person name="Mondo S."/>
            <person name="Nolan M."/>
            <person name="Ohm R."/>
            <person name="Pangilinan J."/>
            <person name="Park H.-J."/>
            <person name="Ramirez L."/>
            <person name="Alfaro M."/>
            <person name="Sun H."/>
            <person name="Tritt A."/>
            <person name="Yoshinaga Y."/>
            <person name="Zwiers L.-H."/>
            <person name="Turgeon B."/>
            <person name="Goodwin S."/>
            <person name="Spatafora J."/>
            <person name="Crous P."/>
            <person name="Grigoriev I."/>
        </authorList>
    </citation>
    <scope>NUCLEOTIDE SEQUENCE [LARGE SCALE GENOMIC DNA]</scope>
    <source>
        <strain evidence="9">CBS 304.66</strain>
    </source>
</reference>
<evidence type="ECO:0000256" key="1">
    <source>
        <dbReference type="ARBA" id="ARBA00004196"/>
    </source>
</evidence>
<evidence type="ECO:0000313" key="8">
    <source>
        <dbReference type="EMBL" id="KAF2264585.1"/>
    </source>
</evidence>
<dbReference type="Proteomes" id="UP000800093">
    <property type="component" value="Unassembled WGS sequence"/>
</dbReference>